<dbReference type="PANTHER" id="PTHR43671">
    <property type="entry name" value="SERINE/THREONINE-PROTEIN KINASE NEK"/>
    <property type="match status" value="1"/>
</dbReference>
<keyword evidence="4" id="KW-0808">Transferase</keyword>
<evidence type="ECO:0000256" key="7">
    <source>
        <dbReference type="ARBA" id="ARBA00022840"/>
    </source>
</evidence>
<evidence type="ECO:0000313" key="13">
    <source>
        <dbReference type="EMBL" id="GKT35341.1"/>
    </source>
</evidence>
<keyword evidence="6" id="KW-0418">Kinase</keyword>
<feature type="domain" description="Protein kinase" evidence="12">
    <location>
        <begin position="6"/>
        <end position="687"/>
    </location>
</feature>
<evidence type="ECO:0000313" key="14">
    <source>
        <dbReference type="Proteomes" id="UP001057375"/>
    </source>
</evidence>
<dbReference type="SUPFAM" id="SSF56112">
    <property type="entry name" value="Protein kinase-like (PK-like)"/>
    <property type="match status" value="1"/>
</dbReference>
<dbReference type="PANTHER" id="PTHR43671:SF98">
    <property type="entry name" value="SERINE_THREONINE-PROTEIN KINASE NEK11"/>
    <property type="match status" value="1"/>
</dbReference>
<dbReference type="InterPro" id="IPR008271">
    <property type="entry name" value="Ser/Thr_kinase_AS"/>
</dbReference>
<dbReference type="InterPro" id="IPR050660">
    <property type="entry name" value="NEK_Ser/Thr_kinase"/>
</dbReference>
<feature type="compositionally biased region" description="Basic and acidic residues" evidence="11">
    <location>
        <begin position="351"/>
        <end position="390"/>
    </location>
</feature>
<reference evidence="13" key="1">
    <citation type="submission" date="2022-03" db="EMBL/GenBank/DDBJ databases">
        <title>Draft genome sequence of Aduncisulcus paluster, a free-living microaerophilic Fornicata.</title>
        <authorList>
            <person name="Yuyama I."/>
            <person name="Kume K."/>
            <person name="Tamura T."/>
            <person name="Inagaki Y."/>
            <person name="Hashimoto T."/>
        </authorList>
    </citation>
    <scope>NUCLEOTIDE SEQUENCE</scope>
    <source>
        <strain evidence="13">NY0171</strain>
    </source>
</reference>
<feature type="binding site" evidence="10">
    <location>
        <position position="33"/>
    </location>
    <ligand>
        <name>ATP</name>
        <dbReference type="ChEBI" id="CHEBI:30616"/>
    </ligand>
</feature>
<dbReference type="PROSITE" id="PS00108">
    <property type="entry name" value="PROTEIN_KINASE_ST"/>
    <property type="match status" value="1"/>
</dbReference>
<evidence type="ECO:0000256" key="9">
    <source>
        <dbReference type="ARBA" id="ARBA00048679"/>
    </source>
</evidence>
<evidence type="ECO:0000256" key="4">
    <source>
        <dbReference type="ARBA" id="ARBA00022679"/>
    </source>
</evidence>
<evidence type="ECO:0000256" key="10">
    <source>
        <dbReference type="PROSITE-ProRule" id="PRU10141"/>
    </source>
</evidence>
<evidence type="ECO:0000256" key="2">
    <source>
        <dbReference type="ARBA" id="ARBA00012513"/>
    </source>
</evidence>
<keyword evidence="5 10" id="KW-0547">Nucleotide-binding</keyword>
<evidence type="ECO:0000256" key="11">
    <source>
        <dbReference type="SAM" id="MobiDB-lite"/>
    </source>
</evidence>
<comment type="catalytic activity">
    <reaction evidence="9">
        <text>L-seryl-[protein] + ATP = O-phospho-L-seryl-[protein] + ADP + H(+)</text>
        <dbReference type="Rhea" id="RHEA:17989"/>
        <dbReference type="Rhea" id="RHEA-COMP:9863"/>
        <dbReference type="Rhea" id="RHEA-COMP:11604"/>
        <dbReference type="ChEBI" id="CHEBI:15378"/>
        <dbReference type="ChEBI" id="CHEBI:29999"/>
        <dbReference type="ChEBI" id="CHEBI:30616"/>
        <dbReference type="ChEBI" id="CHEBI:83421"/>
        <dbReference type="ChEBI" id="CHEBI:456216"/>
        <dbReference type="EC" id="2.7.11.1"/>
    </reaction>
</comment>
<dbReference type="Proteomes" id="UP001057375">
    <property type="component" value="Unassembled WGS sequence"/>
</dbReference>
<evidence type="ECO:0000256" key="3">
    <source>
        <dbReference type="ARBA" id="ARBA00022527"/>
    </source>
</evidence>
<dbReference type="Gene3D" id="1.10.510.10">
    <property type="entry name" value="Transferase(Phosphotransferase) domain 1"/>
    <property type="match status" value="2"/>
</dbReference>
<gene>
    <name evidence="13" type="ORF">ADUPG1_008518</name>
</gene>
<keyword evidence="14" id="KW-1185">Reference proteome</keyword>
<dbReference type="InterPro" id="IPR000719">
    <property type="entry name" value="Prot_kinase_dom"/>
</dbReference>
<dbReference type="PROSITE" id="PS50011">
    <property type="entry name" value="PROTEIN_KINASE_DOM"/>
    <property type="match status" value="1"/>
</dbReference>
<comment type="similarity">
    <text evidence="1">Belongs to the protein kinase superfamily. NEK Ser/Thr protein kinase family. NIMA subfamily.</text>
</comment>
<keyword evidence="7 10" id="KW-0067">ATP-binding</keyword>
<dbReference type="PROSITE" id="PS00107">
    <property type="entry name" value="PROTEIN_KINASE_ATP"/>
    <property type="match status" value="1"/>
</dbReference>
<protein>
    <recommendedName>
        <fullName evidence="2">non-specific serine/threonine protein kinase</fullName>
        <ecNumber evidence="2">2.7.11.1</ecNumber>
    </recommendedName>
</protein>
<proteinExistence type="inferred from homology"/>
<evidence type="ECO:0000256" key="5">
    <source>
        <dbReference type="ARBA" id="ARBA00022741"/>
    </source>
</evidence>
<feature type="region of interest" description="Disordered" evidence="11">
    <location>
        <begin position="320"/>
        <end position="427"/>
    </location>
</feature>
<name>A0ABQ5KTI5_9EUKA</name>
<feature type="region of interest" description="Disordered" evidence="11">
    <location>
        <begin position="480"/>
        <end position="544"/>
    </location>
</feature>
<evidence type="ECO:0000256" key="8">
    <source>
        <dbReference type="ARBA" id="ARBA00047899"/>
    </source>
</evidence>
<organism evidence="13 14">
    <name type="scientific">Aduncisulcus paluster</name>
    <dbReference type="NCBI Taxonomy" id="2918883"/>
    <lineage>
        <taxon>Eukaryota</taxon>
        <taxon>Metamonada</taxon>
        <taxon>Carpediemonas-like organisms</taxon>
        <taxon>Aduncisulcus</taxon>
    </lineage>
</organism>
<dbReference type="InterPro" id="IPR011009">
    <property type="entry name" value="Kinase-like_dom_sf"/>
</dbReference>
<dbReference type="SMART" id="SM00220">
    <property type="entry name" value="S_TKc"/>
    <property type="match status" value="1"/>
</dbReference>
<dbReference type="EMBL" id="BQXS01010969">
    <property type="protein sequence ID" value="GKT35341.1"/>
    <property type="molecule type" value="Genomic_DNA"/>
</dbReference>
<accession>A0ABQ5KTI5</accession>
<evidence type="ECO:0000256" key="1">
    <source>
        <dbReference type="ARBA" id="ARBA00010886"/>
    </source>
</evidence>
<comment type="caution">
    <text evidence="13">The sequence shown here is derived from an EMBL/GenBank/DDBJ whole genome shotgun (WGS) entry which is preliminary data.</text>
</comment>
<sequence>MSFNRLKVLKRIGSGAFGKVFLCEFQGTLFVIKRQRKYCGVFGRESKALQKVEGCSTIIECVGSFLSFSHDSKHILLSKYLKGTILGKKEGLFVDKSSSDEKEKMPKQSFINHIFKPYPLSLSTLIKKLFQVSDRTSLLGSTDQTQLLVSEECTQGFFARHKENSKPKDVSILNVILDCEEYISLSSTIPSPTISKFPSFEKCFPNPPQPLGFSSPALLSLFYSLLMSISKLSEVFLVHRDIKSGNVMVNPYWRDSSTAIPDPSEGSPCVSSITSAPPPSSFVLTDLGCIKEVLPPDLKEEEESSEMEEDKETIIPLESLDGKGCSEEGGLIPKSPRLPCVPGSGPNNDFQDGKRDINEPTKKIYVDQKGKEEEEGEREPTGRAKEENIDVKSASSPTLDPVDQEKDHPQISSSSEQSESNNPFCSLQGSPLYRSPEYFISQPPSHRGDVWSVCALMCECISGCTPWMWGKDDSLDRRWKKKEGEKPASVVSSGVESGSKKQKDSECHNEKDNLSEKNIGSLPKCEEDTKSEEEAEGGGDNSLDFEVYRPDSRLWKKSYRWKQMKASSFAVGKIHPYCPGTKTSENVTTHGTPISPHTSSLLSLIRVLGPWKSGVWMTEIGEWSHHISLDIPPIVYILAFQAYKRRFYGCIQDARMLDEIIVIVMKGLEWNPDKRPSAKELLADILLVKSKYHIEWS</sequence>
<comment type="catalytic activity">
    <reaction evidence="8">
        <text>L-threonyl-[protein] + ATP = O-phospho-L-threonyl-[protein] + ADP + H(+)</text>
        <dbReference type="Rhea" id="RHEA:46608"/>
        <dbReference type="Rhea" id="RHEA-COMP:11060"/>
        <dbReference type="Rhea" id="RHEA-COMP:11605"/>
        <dbReference type="ChEBI" id="CHEBI:15378"/>
        <dbReference type="ChEBI" id="CHEBI:30013"/>
        <dbReference type="ChEBI" id="CHEBI:30616"/>
        <dbReference type="ChEBI" id="CHEBI:61977"/>
        <dbReference type="ChEBI" id="CHEBI:456216"/>
        <dbReference type="EC" id="2.7.11.1"/>
    </reaction>
</comment>
<evidence type="ECO:0000256" key="6">
    <source>
        <dbReference type="ARBA" id="ARBA00022777"/>
    </source>
</evidence>
<dbReference type="EC" id="2.7.11.1" evidence="2"/>
<dbReference type="InterPro" id="IPR017441">
    <property type="entry name" value="Protein_kinase_ATP_BS"/>
</dbReference>
<evidence type="ECO:0000259" key="12">
    <source>
        <dbReference type="PROSITE" id="PS50011"/>
    </source>
</evidence>
<feature type="compositionally biased region" description="Basic and acidic residues" evidence="11">
    <location>
        <begin position="498"/>
        <end position="515"/>
    </location>
</feature>
<keyword evidence="3" id="KW-0723">Serine/threonine-protein kinase</keyword>